<evidence type="ECO:0008006" key="4">
    <source>
        <dbReference type="Google" id="ProtNLM"/>
    </source>
</evidence>
<dbReference type="VEuPathDB" id="CryptoDB:Cvel_31526"/>
<feature type="chain" id="PRO_5005191748" description="OTU domain-containing protein" evidence="2">
    <location>
        <begin position="24"/>
        <end position="400"/>
    </location>
</feature>
<keyword evidence="2" id="KW-0732">Signal</keyword>
<gene>
    <name evidence="3" type="ORF">Cvel_31526</name>
</gene>
<accession>A0A0G4HTN2</accession>
<feature type="region of interest" description="Disordered" evidence="1">
    <location>
        <begin position="156"/>
        <end position="202"/>
    </location>
</feature>
<evidence type="ECO:0000256" key="1">
    <source>
        <dbReference type="SAM" id="MobiDB-lite"/>
    </source>
</evidence>
<proteinExistence type="predicted"/>
<evidence type="ECO:0000256" key="2">
    <source>
        <dbReference type="SAM" id="SignalP"/>
    </source>
</evidence>
<feature type="region of interest" description="Disordered" evidence="1">
    <location>
        <begin position="339"/>
        <end position="376"/>
    </location>
</feature>
<feature type="compositionally biased region" description="Basic and acidic residues" evidence="1">
    <location>
        <begin position="172"/>
        <end position="188"/>
    </location>
</feature>
<dbReference type="AlphaFoldDB" id="A0A0G4HTN2"/>
<protein>
    <recommendedName>
        <fullName evidence="4">OTU domain-containing protein</fullName>
    </recommendedName>
</protein>
<feature type="compositionally biased region" description="Acidic residues" evidence="1">
    <location>
        <begin position="161"/>
        <end position="171"/>
    </location>
</feature>
<feature type="compositionally biased region" description="Low complexity" evidence="1">
    <location>
        <begin position="348"/>
        <end position="363"/>
    </location>
</feature>
<sequence length="400" mass="44564">MRIYLVLFCSLFLYLALHAPAVGTKPPPCYPVTGIFSGQFRLHSRLGAWFPFRRARRSRKDKDRDGELETAKAELRDLFRSVPGLVSKVYEDEDRSSDSPFFCAIMVSGKGDCLFESLAACLLFAETKRLQGFSAPLLRSRGLELREVAVDRLQGAMGGDDVTETEEETGDTDGHAKVGKEPEEDAPRTGHTSSVSETERKEKFLSRPPLCFNGQQIDEASLLRAAAEGYDLPSPSHYLMLMRQPGTWGGGPEILSVASSIDGQILLYEQTGAAKVKLRARFGVPGSGPCLRLLYTQASFPLWTQKEKREVPAWSRTGRPVRVILRCFRLLPFRWRSKKSRGPAKRNSSSLPSGSRGRRQGSAEGQGGQEGEESLTHFVPMFVLPLKRGRQKENERLRKG</sequence>
<organism evidence="3">
    <name type="scientific">Chromera velia CCMP2878</name>
    <dbReference type="NCBI Taxonomy" id="1169474"/>
    <lineage>
        <taxon>Eukaryota</taxon>
        <taxon>Sar</taxon>
        <taxon>Alveolata</taxon>
        <taxon>Colpodellida</taxon>
        <taxon>Chromeraceae</taxon>
        <taxon>Chromera</taxon>
    </lineage>
</organism>
<name>A0A0G4HTN2_9ALVE</name>
<dbReference type="EMBL" id="CDMZ01003834">
    <property type="protein sequence ID" value="CEM47771.1"/>
    <property type="molecule type" value="Genomic_DNA"/>
</dbReference>
<dbReference type="Gene3D" id="3.90.70.80">
    <property type="match status" value="1"/>
</dbReference>
<reference evidence="3" key="1">
    <citation type="submission" date="2014-11" db="EMBL/GenBank/DDBJ databases">
        <authorList>
            <person name="Otto D Thomas"/>
            <person name="Naeem Raeece"/>
        </authorList>
    </citation>
    <scope>NUCLEOTIDE SEQUENCE</scope>
</reference>
<feature type="signal peptide" evidence="2">
    <location>
        <begin position="1"/>
        <end position="23"/>
    </location>
</feature>
<evidence type="ECO:0000313" key="3">
    <source>
        <dbReference type="EMBL" id="CEM47771.1"/>
    </source>
</evidence>